<dbReference type="PANTHER" id="PTHR43740:SF2">
    <property type="entry name" value="LEUCINE--TRNA LIGASE, MITOCHONDRIAL"/>
    <property type="match status" value="1"/>
</dbReference>
<gene>
    <name evidence="9" type="primary">leuS</name>
    <name evidence="14" type="ORF">A3G60_04095</name>
</gene>
<evidence type="ECO:0000256" key="10">
    <source>
        <dbReference type="RuleBase" id="RU363035"/>
    </source>
</evidence>
<dbReference type="GO" id="GO:0002161">
    <property type="term" value="F:aminoacyl-tRNA deacylase activity"/>
    <property type="evidence" value="ECO:0007669"/>
    <property type="project" value="InterPro"/>
</dbReference>
<keyword evidence="4 9" id="KW-0547">Nucleotide-binding</keyword>
<keyword evidence="3 9" id="KW-0436">Ligase</keyword>
<dbReference type="NCBIfam" id="TIGR00396">
    <property type="entry name" value="leuS_bact"/>
    <property type="match status" value="1"/>
</dbReference>
<keyword evidence="5 9" id="KW-0067">ATP-binding</keyword>
<dbReference type="InterPro" id="IPR014729">
    <property type="entry name" value="Rossmann-like_a/b/a_fold"/>
</dbReference>
<dbReference type="Pfam" id="PF00133">
    <property type="entry name" value="tRNA-synt_1"/>
    <property type="match status" value="2"/>
</dbReference>
<dbReference type="PANTHER" id="PTHR43740">
    <property type="entry name" value="LEUCYL-TRNA SYNTHETASE"/>
    <property type="match status" value="1"/>
</dbReference>
<proteinExistence type="inferred from homology"/>
<dbReference type="Pfam" id="PF13603">
    <property type="entry name" value="tRNA-synt_1_2"/>
    <property type="match status" value="1"/>
</dbReference>
<dbReference type="HAMAP" id="MF_00049_B">
    <property type="entry name" value="Leu_tRNA_synth_B"/>
    <property type="match status" value="1"/>
</dbReference>
<evidence type="ECO:0000313" key="15">
    <source>
        <dbReference type="Proteomes" id="UP000178996"/>
    </source>
</evidence>
<dbReference type="EMBL" id="MHOB01000010">
    <property type="protein sequence ID" value="OGZ57979.1"/>
    <property type="molecule type" value="Genomic_DNA"/>
</dbReference>
<feature type="domain" description="Aminoacyl-tRNA synthetase class Ia" evidence="11">
    <location>
        <begin position="416"/>
        <end position="628"/>
    </location>
</feature>
<evidence type="ECO:0000256" key="5">
    <source>
        <dbReference type="ARBA" id="ARBA00022840"/>
    </source>
</evidence>
<keyword evidence="6 9" id="KW-0648">Protein biosynthesis</keyword>
<dbReference type="InterPro" id="IPR009008">
    <property type="entry name" value="Val/Leu/Ile-tRNA-synth_edit"/>
</dbReference>
<dbReference type="InterPro" id="IPR025709">
    <property type="entry name" value="Leu_tRNA-synth_edit"/>
</dbReference>
<evidence type="ECO:0000259" key="11">
    <source>
        <dbReference type="Pfam" id="PF00133"/>
    </source>
</evidence>
<dbReference type="AlphaFoldDB" id="A0A1G2H6K4"/>
<evidence type="ECO:0000256" key="9">
    <source>
        <dbReference type="HAMAP-Rule" id="MF_00049"/>
    </source>
</evidence>
<dbReference type="CDD" id="cd07958">
    <property type="entry name" value="Anticodon_Ia_Leu_BEm"/>
    <property type="match status" value="1"/>
</dbReference>
<dbReference type="GO" id="GO:0006429">
    <property type="term" value="P:leucyl-tRNA aminoacylation"/>
    <property type="evidence" value="ECO:0007669"/>
    <property type="project" value="UniProtKB-UniRule"/>
</dbReference>
<evidence type="ECO:0000259" key="12">
    <source>
        <dbReference type="Pfam" id="PF08264"/>
    </source>
</evidence>
<comment type="caution">
    <text evidence="9">Lacks conserved residue(s) required for the propagation of feature annotation.</text>
</comment>
<dbReference type="PRINTS" id="PR00985">
    <property type="entry name" value="TRNASYNTHLEU"/>
</dbReference>
<dbReference type="Gene3D" id="3.40.50.620">
    <property type="entry name" value="HUPs"/>
    <property type="match status" value="2"/>
</dbReference>
<protein>
    <recommendedName>
        <fullName evidence="9">Leucine--tRNA ligase</fullName>
        <ecNumber evidence="9">6.1.1.4</ecNumber>
    </recommendedName>
    <alternativeName>
        <fullName evidence="9">Leucyl-tRNA synthetase</fullName>
        <shortName evidence="9">LeuRS</shortName>
    </alternativeName>
</protein>
<dbReference type="GO" id="GO:0004823">
    <property type="term" value="F:leucine-tRNA ligase activity"/>
    <property type="evidence" value="ECO:0007669"/>
    <property type="project" value="UniProtKB-UniRule"/>
</dbReference>
<feature type="domain" description="Leucyl-tRNA synthetase editing" evidence="13">
    <location>
        <begin position="220"/>
        <end position="405"/>
    </location>
</feature>
<accession>A0A1G2H6K4</accession>
<organism evidence="14 15">
    <name type="scientific">Candidatus Ryanbacteria bacterium RIFCSPLOWO2_12_FULL_47_9c</name>
    <dbReference type="NCBI Taxonomy" id="1802131"/>
    <lineage>
        <taxon>Bacteria</taxon>
        <taxon>Candidatus Ryaniibacteriota</taxon>
    </lineage>
</organism>
<reference evidence="14 15" key="1">
    <citation type="journal article" date="2016" name="Nat. Commun.">
        <title>Thousands of microbial genomes shed light on interconnected biogeochemical processes in an aquifer system.</title>
        <authorList>
            <person name="Anantharaman K."/>
            <person name="Brown C.T."/>
            <person name="Hug L.A."/>
            <person name="Sharon I."/>
            <person name="Castelle C.J."/>
            <person name="Probst A.J."/>
            <person name="Thomas B.C."/>
            <person name="Singh A."/>
            <person name="Wilkins M.J."/>
            <person name="Karaoz U."/>
            <person name="Brodie E.L."/>
            <person name="Williams K.H."/>
            <person name="Hubbard S.S."/>
            <person name="Banfield J.F."/>
        </authorList>
    </citation>
    <scope>NUCLEOTIDE SEQUENCE [LARGE SCALE GENOMIC DNA]</scope>
</reference>
<evidence type="ECO:0000256" key="8">
    <source>
        <dbReference type="ARBA" id="ARBA00047469"/>
    </source>
</evidence>
<dbReference type="GO" id="GO:0005524">
    <property type="term" value="F:ATP binding"/>
    <property type="evidence" value="ECO:0007669"/>
    <property type="project" value="UniProtKB-UniRule"/>
</dbReference>
<evidence type="ECO:0000256" key="3">
    <source>
        <dbReference type="ARBA" id="ARBA00022598"/>
    </source>
</evidence>
<comment type="catalytic activity">
    <reaction evidence="8 9">
        <text>tRNA(Leu) + L-leucine + ATP = L-leucyl-tRNA(Leu) + AMP + diphosphate</text>
        <dbReference type="Rhea" id="RHEA:11688"/>
        <dbReference type="Rhea" id="RHEA-COMP:9613"/>
        <dbReference type="Rhea" id="RHEA-COMP:9622"/>
        <dbReference type="ChEBI" id="CHEBI:30616"/>
        <dbReference type="ChEBI" id="CHEBI:33019"/>
        <dbReference type="ChEBI" id="CHEBI:57427"/>
        <dbReference type="ChEBI" id="CHEBI:78442"/>
        <dbReference type="ChEBI" id="CHEBI:78494"/>
        <dbReference type="ChEBI" id="CHEBI:456215"/>
        <dbReference type="EC" id="6.1.1.4"/>
    </reaction>
</comment>
<comment type="subcellular location">
    <subcellularLocation>
        <location evidence="9">Cytoplasm</location>
    </subcellularLocation>
</comment>
<dbReference type="SUPFAM" id="SSF47323">
    <property type="entry name" value="Anticodon-binding domain of a subclass of class I aminoacyl-tRNA synthetases"/>
    <property type="match status" value="1"/>
</dbReference>
<evidence type="ECO:0000313" key="14">
    <source>
        <dbReference type="EMBL" id="OGZ57979.1"/>
    </source>
</evidence>
<dbReference type="SUPFAM" id="SSF52374">
    <property type="entry name" value="Nucleotidylyl transferase"/>
    <property type="match status" value="1"/>
</dbReference>
<feature type="domain" description="Methionyl/Valyl/Leucyl/Isoleucyl-tRNA synthetase anticodon-binding" evidence="12">
    <location>
        <begin position="673"/>
        <end position="774"/>
    </location>
</feature>
<evidence type="ECO:0000256" key="4">
    <source>
        <dbReference type="ARBA" id="ARBA00022741"/>
    </source>
</evidence>
<dbReference type="EC" id="6.1.1.4" evidence="9"/>
<comment type="similarity">
    <text evidence="1 9 10">Belongs to the class-I aminoacyl-tRNA synthetase family.</text>
</comment>
<evidence type="ECO:0000259" key="13">
    <source>
        <dbReference type="Pfam" id="PF13603"/>
    </source>
</evidence>
<dbReference type="InterPro" id="IPR001412">
    <property type="entry name" value="aa-tRNA-synth_I_CS"/>
</dbReference>
<dbReference type="GO" id="GO:0005829">
    <property type="term" value="C:cytosol"/>
    <property type="evidence" value="ECO:0007669"/>
    <property type="project" value="TreeGrafter"/>
</dbReference>
<dbReference type="InterPro" id="IPR002302">
    <property type="entry name" value="Leu-tRNA-ligase"/>
</dbReference>
<dbReference type="Pfam" id="PF08264">
    <property type="entry name" value="Anticodon_1"/>
    <property type="match status" value="1"/>
</dbReference>
<dbReference type="PROSITE" id="PS00178">
    <property type="entry name" value="AA_TRNA_LIGASE_I"/>
    <property type="match status" value="1"/>
</dbReference>
<dbReference type="InterPro" id="IPR013155">
    <property type="entry name" value="M/V/L/I-tRNA-synth_anticd-bd"/>
</dbReference>
<dbReference type="InterPro" id="IPR009080">
    <property type="entry name" value="tRNAsynth_Ia_anticodon-bd"/>
</dbReference>
<feature type="binding site" evidence="9">
    <location>
        <position position="595"/>
    </location>
    <ligand>
        <name>ATP</name>
        <dbReference type="ChEBI" id="CHEBI:30616"/>
    </ligand>
</feature>
<name>A0A1G2H6K4_9BACT</name>
<sequence length="818" mass="93808">MKRYDFKNIEKKWREKWLADKTYEPDLDRASRPFYNLIMFPYPSAEGLHIGGVRTFTGVDIYGRCKRMQGHDVFEPIGLDGFGIHSENYAIKIGKHPKEHAADSEKNFYRQLSEIGNGFAWDKRLETYDPEYYRFTQWIFVQMFKAGLAYRKKASVNWCPKCATVLADEQVIAGECERCQTQVIKKDLEQWFFKITNYAERLLQGLDHIDWSEKVKIAQRNWIGKSEGAEIDFKIKNSDRVITIFTTRPDTLFGATYMVLSPEHQLISELAKQIQNKDEVLRYIEASRKKTQEERQEAKEKTGVELKGIKAINPANGEEIPIWVADYVLSGYGTGAIMAVPAHDERDFEFASKYELPAPIVICPHWPEKTCPILDEAYTGEGHLVASGKFDGMPSEEAKWKIAEAVGGKRKIQYRLRDWLISRQRYWGPPIPMIWCNKCAKWTPEREENLPVLLPDVKEFRPTGTDKSPLANFPEFYKTTCPECGGEARRETDVSDTFLDSAWYYLGYLILGDQKSNIKNQKNPFDNERISRWLPVHMYIGGAEHSVLHLLYVRFLSMALHDMEFVDFAKASYGDPISVFRAHGLITKDGAKMSKSRGNVVNPDDYFMAYGADAMRMYLAFMSPLTEDGDFRDDGIRGITRFLGRVWNYYNGARTSDVQRTSDVHDVSETVRLTHKTVKKVSEDIESLSYNTAISALMILLTQMEKAQSSFADVAFLLMLAPFAPHITEEIFELRGSKESIHKAPWPKYNPAMIQDETFELVIQINGKVRDMVEAPIDITEEAARSLALAREKVKTLLSGTAPKKIIFVPKRLINIVV</sequence>
<dbReference type="InterPro" id="IPR002300">
    <property type="entry name" value="aa-tRNA-synth_Ia"/>
</dbReference>
<keyword evidence="7 9" id="KW-0030">Aminoacyl-tRNA synthetase</keyword>
<dbReference type="SUPFAM" id="SSF50677">
    <property type="entry name" value="ValRS/IleRS/LeuRS editing domain"/>
    <property type="match status" value="1"/>
</dbReference>
<feature type="short sequence motif" description="'KMSKS' region" evidence="9">
    <location>
        <begin position="592"/>
        <end position="596"/>
    </location>
</feature>
<evidence type="ECO:0000256" key="6">
    <source>
        <dbReference type="ARBA" id="ARBA00022917"/>
    </source>
</evidence>
<comment type="caution">
    <text evidence="14">The sequence shown here is derived from an EMBL/GenBank/DDBJ whole genome shotgun (WGS) entry which is preliminary data.</text>
</comment>
<keyword evidence="2 9" id="KW-0963">Cytoplasm</keyword>
<evidence type="ECO:0000256" key="2">
    <source>
        <dbReference type="ARBA" id="ARBA00022490"/>
    </source>
</evidence>
<evidence type="ECO:0000256" key="1">
    <source>
        <dbReference type="ARBA" id="ARBA00005594"/>
    </source>
</evidence>
<dbReference type="Proteomes" id="UP000178996">
    <property type="component" value="Unassembled WGS sequence"/>
</dbReference>
<evidence type="ECO:0000256" key="7">
    <source>
        <dbReference type="ARBA" id="ARBA00023146"/>
    </source>
</evidence>
<dbReference type="FunFam" id="1.10.730.10:FF:000002">
    <property type="entry name" value="Leucine--tRNA ligase"/>
    <property type="match status" value="1"/>
</dbReference>
<feature type="domain" description="Aminoacyl-tRNA synthetase class Ia" evidence="11">
    <location>
        <begin position="13"/>
        <end position="217"/>
    </location>
</feature>
<dbReference type="Gene3D" id="1.10.730.10">
    <property type="entry name" value="Isoleucyl-tRNA Synthetase, Domain 1"/>
    <property type="match status" value="1"/>
</dbReference>